<accession>A0AAV4Y0W5</accession>
<evidence type="ECO:0000313" key="1">
    <source>
        <dbReference type="EMBL" id="GIZ01066.1"/>
    </source>
</evidence>
<keyword evidence="2" id="KW-1185">Reference proteome</keyword>
<comment type="caution">
    <text evidence="1">The sequence shown here is derived from an EMBL/GenBank/DDBJ whole genome shotgun (WGS) entry which is preliminary data.</text>
</comment>
<name>A0AAV4Y0W5_CAEEX</name>
<dbReference type="Proteomes" id="UP001054945">
    <property type="component" value="Unassembled WGS sequence"/>
</dbReference>
<sequence>MTGTKKMTLSFPSIVGTLMHITSKIALSIASSFHRLVLTKPHILPDAVVAIAEMCPLSPPKSQGVFNILSNIERRGSLFCSSSR</sequence>
<organism evidence="1 2">
    <name type="scientific">Caerostris extrusa</name>
    <name type="common">Bark spider</name>
    <name type="synonym">Caerostris bankana</name>
    <dbReference type="NCBI Taxonomy" id="172846"/>
    <lineage>
        <taxon>Eukaryota</taxon>
        <taxon>Metazoa</taxon>
        <taxon>Ecdysozoa</taxon>
        <taxon>Arthropoda</taxon>
        <taxon>Chelicerata</taxon>
        <taxon>Arachnida</taxon>
        <taxon>Araneae</taxon>
        <taxon>Araneomorphae</taxon>
        <taxon>Entelegynae</taxon>
        <taxon>Araneoidea</taxon>
        <taxon>Araneidae</taxon>
        <taxon>Caerostris</taxon>
    </lineage>
</organism>
<protein>
    <submittedName>
        <fullName evidence="1">Uncharacterized protein</fullName>
    </submittedName>
</protein>
<reference evidence="1 2" key="1">
    <citation type="submission" date="2021-06" db="EMBL/GenBank/DDBJ databases">
        <title>Caerostris extrusa draft genome.</title>
        <authorList>
            <person name="Kono N."/>
            <person name="Arakawa K."/>
        </authorList>
    </citation>
    <scope>NUCLEOTIDE SEQUENCE [LARGE SCALE GENOMIC DNA]</scope>
</reference>
<proteinExistence type="predicted"/>
<dbReference type="AlphaFoldDB" id="A0AAV4Y0W5"/>
<evidence type="ECO:0000313" key="2">
    <source>
        <dbReference type="Proteomes" id="UP001054945"/>
    </source>
</evidence>
<dbReference type="EMBL" id="BPLR01018621">
    <property type="protein sequence ID" value="GIZ01066.1"/>
    <property type="molecule type" value="Genomic_DNA"/>
</dbReference>
<gene>
    <name evidence="1" type="ORF">CEXT_794391</name>
</gene>